<keyword evidence="2" id="KW-0472">Membrane</keyword>
<name>A0A6A4TTH8_SCOMX</name>
<gene>
    <name evidence="3" type="ORF">F2P81_001271</name>
</gene>
<evidence type="ECO:0000256" key="1">
    <source>
        <dbReference type="SAM" id="MobiDB-lite"/>
    </source>
</evidence>
<feature type="region of interest" description="Disordered" evidence="1">
    <location>
        <begin position="57"/>
        <end position="94"/>
    </location>
</feature>
<organism evidence="3 4">
    <name type="scientific">Scophthalmus maximus</name>
    <name type="common">Turbot</name>
    <name type="synonym">Psetta maxima</name>
    <dbReference type="NCBI Taxonomy" id="52904"/>
    <lineage>
        <taxon>Eukaryota</taxon>
        <taxon>Metazoa</taxon>
        <taxon>Chordata</taxon>
        <taxon>Craniata</taxon>
        <taxon>Vertebrata</taxon>
        <taxon>Euteleostomi</taxon>
        <taxon>Actinopterygii</taxon>
        <taxon>Neopterygii</taxon>
        <taxon>Teleostei</taxon>
        <taxon>Neoteleostei</taxon>
        <taxon>Acanthomorphata</taxon>
        <taxon>Carangaria</taxon>
        <taxon>Pleuronectiformes</taxon>
        <taxon>Pleuronectoidei</taxon>
        <taxon>Scophthalmidae</taxon>
        <taxon>Scophthalmus</taxon>
    </lineage>
</organism>
<dbReference type="GO" id="GO:0043005">
    <property type="term" value="C:neuron projection"/>
    <property type="evidence" value="ECO:0007669"/>
    <property type="project" value="TreeGrafter"/>
</dbReference>
<evidence type="ECO:0000313" key="4">
    <source>
        <dbReference type="Proteomes" id="UP000438429"/>
    </source>
</evidence>
<dbReference type="GO" id="GO:0007399">
    <property type="term" value="P:nervous system development"/>
    <property type="evidence" value="ECO:0007669"/>
    <property type="project" value="TreeGrafter"/>
</dbReference>
<dbReference type="GO" id="GO:0030133">
    <property type="term" value="C:transport vesicle"/>
    <property type="evidence" value="ECO:0007669"/>
    <property type="project" value="InterPro"/>
</dbReference>
<evidence type="ECO:0008006" key="5">
    <source>
        <dbReference type="Google" id="ProtNLM"/>
    </source>
</evidence>
<accession>A0A6A4TTH8</accession>
<evidence type="ECO:0000256" key="2">
    <source>
        <dbReference type="SAM" id="Phobius"/>
    </source>
</evidence>
<dbReference type="PANTHER" id="PTHR14796">
    <property type="entry name" value="NEURENSIN 1-RELATED"/>
    <property type="match status" value="1"/>
</dbReference>
<proteinExistence type="predicted"/>
<feature type="transmembrane region" description="Helical" evidence="2">
    <location>
        <begin position="213"/>
        <end position="236"/>
    </location>
</feature>
<dbReference type="PANTHER" id="PTHR14796:SF3">
    <property type="entry name" value="NEURENSIN 1-LIKE-RELATED"/>
    <property type="match status" value="1"/>
</dbReference>
<dbReference type="AlphaFoldDB" id="A0A6A4TTH8"/>
<keyword evidence="2" id="KW-1133">Transmembrane helix</keyword>
<feature type="compositionally biased region" description="Basic and acidic residues" evidence="1">
    <location>
        <begin position="74"/>
        <end position="86"/>
    </location>
</feature>
<dbReference type="GO" id="GO:0043025">
    <property type="term" value="C:neuronal cell body"/>
    <property type="evidence" value="ECO:0007669"/>
    <property type="project" value="TreeGrafter"/>
</dbReference>
<dbReference type="InterPro" id="IPR024883">
    <property type="entry name" value="Neurensin"/>
</dbReference>
<dbReference type="Proteomes" id="UP000438429">
    <property type="component" value="Unassembled WGS sequence"/>
</dbReference>
<comment type="caution">
    <text evidence="3">The sequence shown here is derived from an EMBL/GenBank/DDBJ whole genome shotgun (WGS) entry which is preliminary data.</text>
</comment>
<dbReference type="EMBL" id="VEVO01000001">
    <property type="protein sequence ID" value="KAF0047638.1"/>
    <property type="molecule type" value="Genomic_DNA"/>
</dbReference>
<evidence type="ECO:0000313" key="3">
    <source>
        <dbReference type="EMBL" id="KAF0047638.1"/>
    </source>
</evidence>
<keyword evidence="2" id="KW-0812">Transmembrane</keyword>
<dbReference type="Pfam" id="PF14927">
    <property type="entry name" value="Neurensin"/>
    <property type="match status" value="1"/>
</dbReference>
<sequence>MRMRSVSLQLIRISSSIFGHPSTGRTARHGSPVRRLERAHLGQGGGGETRLVEAAAADHNNNNNNNNNKRKKTEKTADSHTADMHTHQSLQDSDSPLLSVDLHCRCTRCTGSSCLQFGVRSYLHHFYEECSSSMWERDPEDRGFIQGQRSALWWNSAAWKVSLAVGLLILIAGIASLSVGYCTPHKIESFGEGDLFFVDTHAVSFNRGLHLSAAAGIGLSCLGSALAVMGVVVWILPRADFHRPGEREGRGEVRSKWRGLRDLGDVVTKPPGVEEGKMLATLSKVENVQPTS</sequence>
<feature type="transmembrane region" description="Helical" evidence="2">
    <location>
        <begin position="157"/>
        <end position="181"/>
    </location>
</feature>
<protein>
    <recommendedName>
        <fullName evidence="5">Neurensin-1-like</fullName>
    </recommendedName>
</protein>
<reference evidence="3 4" key="1">
    <citation type="submission" date="2019-06" db="EMBL/GenBank/DDBJ databases">
        <title>Draft genomes of female and male turbot (Scophthalmus maximus).</title>
        <authorList>
            <person name="Xu H."/>
            <person name="Xu X.-W."/>
            <person name="Shao C."/>
            <person name="Chen S."/>
        </authorList>
    </citation>
    <scope>NUCLEOTIDE SEQUENCE [LARGE SCALE GENOMIC DNA]</scope>
    <source>
        <strain evidence="3">Ysfricsl-2016a</strain>
        <tissue evidence="3">Blood</tissue>
    </source>
</reference>